<comment type="caution">
    <text evidence="5">The sequence shown here is derived from an EMBL/GenBank/DDBJ whole genome shotgun (WGS) entry which is preliminary data.</text>
</comment>
<comment type="subcellular location">
    <subcellularLocation>
        <location evidence="1">Nucleus</location>
    </subcellularLocation>
</comment>
<dbReference type="InterPro" id="IPR015943">
    <property type="entry name" value="WD40/YVTN_repeat-like_dom_sf"/>
</dbReference>
<dbReference type="PANTHER" id="PTHR13405:SF11">
    <property type="entry name" value="NUCLEAR PORE COMPLEX PROTEIN NUP133"/>
    <property type="match status" value="1"/>
</dbReference>
<name>A0A151ZSA1_TIELA</name>
<evidence type="ECO:0000256" key="2">
    <source>
        <dbReference type="ARBA" id="ARBA00005569"/>
    </source>
</evidence>
<evidence type="ECO:0000313" key="5">
    <source>
        <dbReference type="EMBL" id="KYQ96826.1"/>
    </source>
</evidence>
<dbReference type="Gene3D" id="2.130.10.10">
    <property type="entry name" value="YVTN repeat-like/Quinoprotein amine dehydrogenase"/>
    <property type="match status" value="1"/>
</dbReference>
<dbReference type="AlphaFoldDB" id="A0A151ZSA1"/>
<sequence length="1156" mass="133473">MGVFHKKSKDTSKNPPTVPLSKCVECHTDVKVYEYRSHLIQCIKERSKSWGIQLYEQEEYDELKREKTKLEFQMCALNEKVKMLEERYQSDMSKHQMDQVQYPTQPYSCKMMLQQKKKRTVPNTGLAPSSTINPTLLESNIQQQQITTPFKTQVVAELPYLLKNAIEQLDIRVLNTICGQITHDALVYIILQNELFIWSIDKPQNCERLILPSDDLHENQITVFRNPTSHDQFSAFSCSKLGVIRYWSNTAKPNIIQEINIEGYNNDSDVNIVCRECSPYGMVIGNSLGNIHLVSIRQGVLTIKKINKAASMLSLSYFSKASPVITVFSSSNSSSNSSNSTVNYKSVFVLTESTLYKYEISNNSNEKITYECQYLNEIPKCFNGIRDMKTIGMYAQTQYDQKNQEVLEVIHLLHYTLDPSNKPNSSRITFYTMKIELSNNRLNSAISRTNFSPRFEITNNEIKSIRLSKLYIKDSKYYLLYGDKIIFQSTTVESKVRIDSIICSGMCQDALYMLNLESGISNFDIKPFNQDIVIRKERTAEEKSLNQPIIFDVLQSDEALSASTNQIFKTLNSISLKQQNKIMENLALCKGIKDIEVVIRKVSRIILDLKPKSKFWADDGKSLGNLGSDISIQLKQQLEDKKKRHTFLVSSLNDFEFSEKQLSNTTVEYLQRNTLKIEATIALREYQTSDQQVEFIPEIIQKLVSERFPNWQNMGMNIFELFYSDVSAVDQLLITITNQLIHNQSNSELDIVLKIKYILHSANIFHKIVQLFPTTSYFYEIAQHESIFSTTGKFIDCLFAFIASDLPVAPLNLVVKNMPNFDVTMFALLYDLVYLYLTAWKLQDPNQYQQGKTYFITPFVNAKRYQQALLLANQFEDYTSIINIYDKDSSNKPDQIENLYQSLSQLLPNQSQLEIYYNKMLEKNLNTELLQMPDQFNDSISQFLVKHKHLQWIHTLRVKNFKKSSDILSQNSKDDNHLKSKKLQLSLSKLAAISSDKSYADKVLPEIDSQMNLVNHQLEYNLVDYKNINEFLSYILTQSQSVNFETLKNCLDVLDDSKLILSEESVFSLLKELINVALNLNEVFEIQNHSLSDVQFDKSLENTILFKFVSMLPKDSLELIKHCIQLYFTSVSSSLNLTEKRQLENSLGRILELLLQ</sequence>
<dbReference type="SUPFAM" id="SSF117289">
    <property type="entry name" value="Nucleoporin domain"/>
    <property type="match status" value="1"/>
</dbReference>
<accession>A0A151ZSA1</accession>
<dbReference type="OMA" id="QFYFFSE"/>
<dbReference type="PANTHER" id="PTHR13405">
    <property type="entry name" value="NUCLEAR PORE COMPLEX PROTEIN NUP133"/>
    <property type="match status" value="1"/>
</dbReference>
<gene>
    <name evidence="5" type="ORF">DLAC_04131</name>
</gene>
<dbReference type="GO" id="GO:0017056">
    <property type="term" value="F:structural constituent of nuclear pore"/>
    <property type="evidence" value="ECO:0007669"/>
    <property type="project" value="InterPro"/>
</dbReference>
<keyword evidence="3" id="KW-0813">Transport</keyword>
<dbReference type="Gene3D" id="1.20.58.1380">
    <property type="match status" value="1"/>
</dbReference>
<evidence type="ECO:0000256" key="1">
    <source>
        <dbReference type="ARBA" id="ARBA00004123"/>
    </source>
</evidence>
<dbReference type="GO" id="GO:0000972">
    <property type="term" value="P:transcription-dependent tethering of RNA polymerase II gene DNA at nuclear periphery"/>
    <property type="evidence" value="ECO:0007669"/>
    <property type="project" value="TreeGrafter"/>
</dbReference>
<dbReference type="STRING" id="361077.A0A151ZSA1"/>
<dbReference type="InParanoid" id="A0A151ZSA1"/>
<dbReference type="OrthoDB" id="103454at2759"/>
<dbReference type="FunCoup" id="A0A151ZSA1">
    <property type="interactions" value="4"/>
</dbReference>
<dbReference type="EMBL" id="LODT01000021">
    <property type="protein sequence ID" value="KYQ96826.1"/>
    <property type="molecule type" value="Genomic_DNA"/>
</dbReference>
<dbReference type="Proteomes" id="UP000076078">
    <property type="component" value="Unassembled WGS sequence"/>
</dbReference>
<evidence type="ECO:0000256" key="3">
    <source>
        <dbReference type="ARBA" id="ARBA00022448"/>
    </source>
</evidence>
<proteinExistence type="inferred from homology"/>
<organism evidence="5 6">
    <name type="scientific">Tieghemostelium lacteum</name>
    <name type="common">Slime mold</name>
    <name type="synonym">Dictyostelium lacteum</name>
    <dbReference type="NCBI Taxonomy" id="361077"/>
    <lineage>
        <taxon>Eukaryota</taxon>
        <taxon>Amoebozoa</taxon>
        <taxon>Evosea</taxon>
        <taxon>Eumycetozoa</taxon>
        <taxon>Dictyostelia</taxon>
        <taxon>Dictyosteliales</taxon>
        <taxon>Raperosteliaceae</taxon>
        <taxon>Tieghemostelium</taxon>
    </lineage>
</organism>
<keyword evidence="6" id="KW-1185">Reference proteome</keyword>
<reference evidence="5 6" key="1">
    <citation type="submission" date="2015-12" db="EMBL/GenBank/DDBJ databases">
        <title>Dictyostelia acquired genes for synthesis and detection of signals that induce cell-type specialization by lateral gene transfer from prokaryotes.</title>
        <authorList>
            <person name="Gloeckner G."/>
            <person name="Schaap P."/>
        </authorList>
    </citation>
    <scope>NUCLEOTIDE SEQUENCE [LARGE SCALE GENOMIC DNA]</scope>
    <source>
        <strain evidence="5 6">TK</strain>
    </source>
</reference>
<dbReference type="GO" id="GO:0006606">
    <property type="term" value="P:protein import into nucleus"/>
    <property type="evidence" value="ECO:0007669"/>
    <property type="project" value="TreeGrafter"/>
</dbReference>
<evidence type="ECO:0000313" key="6">
    <source>
        <dbReference type="Proteomes" id="UP000076078"/>
    </source>
</evidence>
<protein>
    <submittedName>
        <fullName evidence="5">Nucleoporin</fullName>
    </submittedName>
</protein>
<dbReference type="GO" id="GO:0016973">
    <property type="term" value="P:poly(A)+ mRNA export from nucleus"/>
    <property type="evidence" value="ECO:0007669"/>
    <property type="project" value="TreeGrafter"/>
</dbReference>
<comment type="similarity">
    <text evidence="2">Belongs to the nucleoporin Nup133 family.</text>
</comment>
<evidence type="ECO:0000256" key="4">
    <source>
        <dbReference type="ARBA" id="ARBA00023242"/>
    </source>
</evidence>
<dbReference type="InterPro" id="IPR037624">
    <property type="entry name" value="Nup133-like"/>
</dbReference>
<keyword evidence="4" id="KW-0539">Nucleus</keyword>
<dbReference type="GO" id="GO:0031080">
    <property type="term" value="C:nuclear pore outer ring"/>
    <property type="evidence" value="ECO:0007669"/>
    <property type="project" value="TreeGrafter"/>
</dbReference>